<protein>
    <recommendedName>
        <fullName evidence="2">PWWP domain-containing protein</fullName>
    </recommendedName>
</protein>
<dbReference type="InterPro" id="IPR052657">
    <property type="entry name" value="PDP_family_Arabidopsis"/>
</dbReference>
<dbReference type="SMART" id="SM00293">
    <property type="entry name" value="PWWP"/>
    <property type="match status" value="1"/>
</dbReference>
<feature type="region of interest" description="Disordered" evidence="1">
    <location>
        <begin position="418"/>
        <end position="447"/>
    </location>
</feature>
<evidence type="ECO:0000313" key="3">
    <source>
        <dbReference type="EMBL" id="KZV23917.1"/>
    </source>
</evidence>
<keyword evidence="4" id="KW-1185">Reference proteome</keyword>
<dbReference type="Proteomes" id="UP000250235">
    <property type="component" value="Unassembled WGS sequence"/>
</dbReference>
<dbReference type="PANTHER" id="PTHR10688:SF3">
    <property type="entry name" value="PWWP DOMAIN-CONTAINING PROTEIN 6"/>
    <property type="match status" value="1"/>
</dbReference>
<evidence type="ECO:0000259" key="2">
    <source>
        <dbReference type="PROSITE" id="PS50812"/>
    </source>
</evidence>
<sequence length="848" mass="93595">MGTLEGIVASTILLAGNPDGGPGSNPEGVRVNAFDMNKVSECSPVSVVSKRVVEAETVVEMETTLDDDSELGRGGKEKNVVENLSSLSYGGAGLDVSVIGNDFASSVNSISDGANGMCGDYKQANGGLCLDGDEQSKAELVDPDNGFLVGDFVWGKIRSHPWWPGQVYDPRDASEFAMKHGQEGRLLVAFFGDGSCSWCLPSQLTPFVPNFKKMSKDSSSNSFRYAVQKALDEVGRIMELEMTCKCIEEELKVSLYRPLVANIGVRVGVHMPEVSVKRLSIMRYGPKTLLAKLRCFAKDVSGGNGMECVTLKSWLSAYYRFKDGFTLTQYHEPCNIEGLEYMDNNVGVVTNDFSVPIGDPIVGAQDNDGLNSPPAGAVRLGAYLDDRIYHRRKQKSVTELMEEKADFKLKSRKRDKLGERTEFGKTGKSGSDRKRKASNGVEECGSHKASTVENIDVPVEDITSVEESEVETTPRERKRSKYLSPPFIDLNSMTSSTFKIHSEIGPDNVAKVAQGKEQMTEAVKEHFASLFVDEAHEEEMNDGELKGHDNEVETDGTTVTISDVNVPVDVLLSEIQFAAIDPLYLSKKGSLDMVWDFVSALRSSIYIEGSNYKKHSKSKTCKKREFLNDTTKKKRKALDLKSCKSVTTKTGGKLGDFKSKEVVETPVRKISPQKGEKTSSARLYLTFTPDFPLPSKSDILQLFGKFGSLNEKETNVVPDSHSVEIVYQKDSDAETAFMSSVIQSPFGSKNVNYRLQHSPPLSELSESQSKVSSPLEGTAKKQVPADELMYYLDVIKQKFEIMSATLENHCSKLSLEEKLSFKDEMKHLMERFDAATEKVRIMAEKTSP</sequence>
<name>A0A2Z7AX92_9LAMI</name>
<organism evidence="3 4">
    <name type="scientific">Dorcoceras hygrometricum</name>
    <dbReference type="NCBI Taxonomy" id="472368"/>
    <lineage>
        <taxon>Eukaryota</taxon>
        <taxon>Viridiplantae</taxon>
        <taxon>Streptophyta</taxon>
        <taxon>Embryophyta</taxon>
        <taxon>Tracheophyta</taxon>
        <taxon>Spermatophyta</taxon>
        <taxon>Magnoliopsida</taxon>
        <taxon>eudicotyledons</taxon>
        <taxon>Gunneridae</taxon>
        <taxon>Pentapetalae</taxon>
        <taxon>asterids</taxon>
        <taxon>lamiids</taxon>
        <taxon>Lamiales</taxon>
        <taxon>Gesneriaceae</taxon>
        <taxon>Didymocarpoideae</taxon>
        <taxon>Trichosporeae</taxon>
        <taxon>Loxocarpinae</taxon>
        <taxon>Dorcoceras</taxon>
    </lineage>
</organism>
<dbReference type="Gene3D" id="2.30.30.140">
    <property type="match status" value="1"/>
</dbReference>
<evidence type="ECO:0000313" key="4">
    <source>
        <dbReference type="Proteomes" id="UP000250235"/>
    </source>
</evidence>
<dbReference type="EMBL" id="KV013340">
    <property type="protein sequence ID" value="KZV23917.1"/>
    <property type="molecule type" value="Genomic_DNA"/>
</dbReference>
<dbReference type="PANTHER" id="PTHR10688">
    <property type="entry name" value="PWWP DOMAIN-CONTAINING PROTEIN"/>
    <property type="match status" value="1"/>
</dbReference>
<evidence type="ECO:0000256" key="1">
    <source>
        <dbReference type="SAM" id="MobiDB-lite"/>
    </source>
</evidence>
<accession>A0A2Z7AX92</accession>
<dbReference type="OrthoDB" id="62853at2759"/>
<dbReference type="InterPro" id="IPR000313">
    <property type="entry name" value="PWWP_dom"/>
</dbReference>
<proteinExistence type="predicted"/>
<gene>
    <name evidence="3" type="ORF">F511_22492</name>
</gene>
<dbReference type="PROSITE" id="PS50812">
    <property type="entry name" value="PWWP"/>
    <property type="match status" value="1"/>
</dbReference>
<dbReference type="SUPFAM" id="SSF63748">
    <property type="entry name" value="Tudor/PWWP/MBT"/>
    <property type="match status" value="1"/>
</dbReference>
<dbReference type="AlphaFoldDB" id="A0A2Z7AX92"/>
<reference evidence="3 4" key="1">
    <citation type="journal article" date="2015" name="Proc. Natl. Acad. Sci. U.S.A.">
        <title>The resurrection genome of Boea hygrometrica: A blueprint for survival of dehydration.</title>
        <authorList>
            <person name="Xiao L."/>
            <person name="Yang G."/>
            <person name="Zhang L."/>
            <person name="Yang X."/>
            <person name="Zhao S."/>
            <person name="Ji Z."/>
            <person name="Zhou Q."/>
            <person name="Hu M."/>
            <person name="Wang Y."/>
            <person name="Chen M."/>
            <person name="Xu Y."/>
            <person name="Jin H."/>
            <person name="Xiao X."/>
            <person name="Hu G."/>
            <person name="Bao F."/>
            <person name="Hu Y."/>
            <person name="Wan P."/>
            <person name="Li L."/>
            <person name="Deng X."/>
            <person name="Kuang T."/>
            <person name="Xiang C."/>
            <person name="Zhu J.K."/>
            <person name="Oliver M.J."/>
            <person name="He Y."/>
        </authorList>
    </citation>
    <scope>NUCLEOTIDE SEQUENCE [LARGE SCALE GENOMIC DNA]</scope>
    <source>
        <strain evidence="4">cv. XS01</strain>
    </source>
</reference>
<feature type="domain" description="PWWP" evidence="2">
    <location>
        <begin position="149"/>
        <end position="210"/>
    </location>
</feature>
<feature type="compositionally biased region" description="Low complexity" evidence="1">
    <location>
        <begin position="759"/>
        <end position="776"/>
    </location>
</feature>
<dbReference type="CDD" id="cd05162">
    <property type="entry name" value="PWWP"/>
    <property type="match status" value="1"/>
</dbReference>
<dbReference type="Pfam" id="PF00855">
    <property type="entry name" value="PWWP"/>
    <property type="match status" value="1"/>
</dbReference>
<feature type="region of interest" description="Disordered" evidence="1">
    <location>
        <begin position="759"/>
        <end position="778"/>
    </location>
</feature>